<name>A0A9D1QNJ1_9LACO</name>
<reference evidence="1" key="1">
    <citation type="journal article" date="2021" name="PeerJ">
        <title>Extensive microbial diversity within the chicken gut microbiome revealed by metagenomics and culture.</title>
        <authorList>
            <person name="Gilroy R."/>
            <person name="Ravi A."/>
            <person name="Getino M."/>
            <person name="Pursley I."/>
            <person name="Horton D.L."/>
            <person name="Alikhan N.F."/>
            <person name="Baker D."/>
            <person name="Gharbi K."/>
            <person name="Hall N."/>
            <person name="Watson M."/>
            <person name="Adriaenssens E.M."/>
            <person name="Foster-Nyarko E."/>
            <person name="Jarju S."/>
            <person name="Secka A."/>
            <person name="Antonio M."/>
            <person name="Oren A."/>
            <person name="Chaudhuri R.R."/>
            <person name="La Ragione R."/>
            <person name="Hildebrand F."/>
            <person name="Pallen M.J."/>
        </authorList>
    </citation>
    <scope>NUCLEOTIDE SEQUENCE</scope>
    <source>
        <strain evidence="1">ChiHejej3B27-2180</strain>
    </source>
</reference>
<evidence type="ECO:0000313" key="2">
    <source>
        <dbReference type="Proteomes" id="UP000886878"/>
    </source>
</evidence>
<organism evidence="1 2">
    <name type="scientific">Candidatus Limosilactobacillus merdipullorum</name>
    <dbReference type="NCBI Taxonomy" id="2838653"/>
    <lineage>
        <taxon>Bacteria</taxon>
        <taxon>Bacillati</taxon>
        <taxon>Bacillota</taxon>
        <taxon>Bacilli</taxon>
        <taxon>Lactobacillales</taxon>
        <taxon>Lactobacillaceae</taxon>
        <taxon>Limosilactobacillus</taxon>
    </lineage>
</organism>
<dbReference type="Proteomes" id="UP000886878">
    <property type="component" value="Unassembled WGS sequence"/>
</dbReference>
<comment type="caution">
    <text evidence="1">The sequence shown here is derived from an EMBL/GenBank/DDBJ whole genome shotgun (WGS) entry which is preliminary data.</text>
</comment>
<sequence>MSVEIPSNMEEVAMKIAAAKVHGQDLATDEVIKDAVRDTMQAFMDEALEGHYDDVSWDGEQLVVTDFTSKQVGTVAPNGESFVANFKANADQLSLKLENAAAKIVGGR</sequence>
<proteinExistence type="predicted"/>
<dbReference type="AlphaFoldDB" id="A0A9D1QNJ1"/>
<protein>
    <submittedName>
        <fullName evidence="1">Uncharacterized protein</fullName>
    </submittedName>
</protein>
<evidence type="ECO:0000313" key="1">
    <source>
        <dbReference type="EMBL" id="HIW69894.1"/>
    </source>
</evidence>
<reference evidence="1" key="2">
    <citation type="submission" date="2021-04" db="EMBL/GenBank/DDBJ databases">
        <authorList>
            <person name="Gilroy R."/>
        </authorList>
    </citation>
    <scope>NUCLEOTIDE SEQUENCE</scope>
    <source>
        <strain evidence="1">ChiHejej3B27-2180</strain>
    </source>
</reference>
<gene>
    <name evidence="1" type="ORF">H9876_00720</name>
</gene>
<accession>A0A9D1QNJ1</accession>
<dbReference type="EMBL" id="DXGK01000017">
    <property type="protein sequence ID" value="HIW69894.1"/>
    <property type="molecule type" value="Genomic_DNA"/>
</dbReference>